<evidence type="ECO:0000256" key="3">
    <source>
        <dbReference type="ARBA" id="ARBA00022764"/>
    </source>
</evidence>
<dbReference type="Pfam" id="PF13473">
    <property type="entry name" value="Cupredoxin_1"/>
    <property type="match status" value="1"/>
</dbReference>
<evidence type="ECO:0000313" key="9">
    <source>
        <dbReference type="Proteomes" id="UP000808146"/>
    </source>
</evidence>
<comment type="cofactor">
    <cofactor evidence="5">
        <name>Cu cation</name>
        <dbReference type="ChEBI" id="CHEBI:23378"/>
    </cofactor>
    <text evidence="5">Binds 1 copper ion per subunit.</text>
</comment>
<comment type="subcellular location">
    <subcellularLocation>
        <location evidence="1">Periplasm</location>
    </subcellularLocation>
</comment>
<comment type="caution">
    <text evidence="8">The sequence shown here is derived from an EMBL/GenBank/DDBJ whole genome shotgun (WGS) entry which is preliminary data.</text>
</comment>
<sequence length="110" mass="12558">MFTGWLHWRRASVLLALVSFAAIAGQTVEVSIEKYTYTPAEVTIRVGDTVKWINREKRTSHSVVFPQEGGRESERLFPDESWQREFTQAGRYPYTCGPHPEMKGVVIVGE</sequence>
<keyword evidence="6" id="KW-0732">Signal</keyword>
<dbReference type="GO" id="GO:0009055">
    <property type="term" value="F:electron transfer activity"/>
    <property type="evidence" value="ECO:0007669"/>
    <property type="project" value="InterPro"/>
</dbReference>
<dbReference type="PRINTS" id="PR00155">
    <property type="entry name" value="AMICYANIN"/>
</dbReference>
<evidence type="ECO:0000256" key="5">
    <source>
        <dbReference type="PIRSR" id="PIRSR602386-1"/>
    </source>
</evidence>
<keyword evidence="2" id="KW-0813">Transport</keyword>
<dbReference type="EMBL" id="JADKBR010000001">
    <property type="protein sequence ID" value="MBK8889139.1"/>
    <property type="molecule type" value="Genomic_DNA"/>
</dbReference>
<dbReference type="InterPro" id="IPR052721">
    <property type="entry name" value="ET_Amicyanin"/>
</dbReference>
<feature type="chain" id="PRO_5038607968" evidence="6">
    <location>
        <begin position="25"/>
        <end position="110"/>
    </location>
</feature>
<proteinExistence type="predicted"/>
<dbReference type="SUPFAM" id="SSF49503">
    <property type="entry name" value="Cupredoxins"/>
    <property type="match status" value="1"/>
</dbReference>
<evidence type="ECO:0000256" key="6">
    <source>
        <dbReference type="SAM" id="SignalP"/>
    </source>
</evidence>
<gene>
    <name evidence="8" type="ORF">IPN75_01550</name>
</gene>
<feature type="binding site" evidence="5">
    <location>
        <position position="99"/>
    </location>
    <ligand>
        <name>Cu cation</name>
        <dbReference type="ChEBI" id="CHEBI:23378"/>
    </ligand>
</feature>
<dbReference type="GO" id="GO:0042597">
    <property type="term" value="C:periplasmic space"/>
    <property type="evidence" value="ECO:0007669"/>
    <property type="project" value="UniProtKB-SubCell"/>
</dbReference>
<feature type="binding site" evidence="5">
    <location>
        <position position="96"/>
    </location>
    <ligand>
        <name>Cu cation</name>
        <dbReference type="ChEBI" id="CHEBI:23378"/>
    </ligand>
</feature>
<feature type="binding site" evidence="5">
    <location>
        <position position="61"/>
    </location>
    <ligand>
        <name>Cu cation</name>
        <dbReference type="ChEBI" id="CHEBI:23378"/>
    </ligand>
</feature>
<evidence type="ECO:0000256" key="1">
    <source>
        <dbReference type="ARBA" id="ARBA00004418"/>
    </source>
</evidence>
<dbReference type="Gene3D" id="2.60.40.420">
    <property type="entry name" value="Cupredoxins - blue copper proteins"/>
    <property type="match status" value="1"/>
</dbReference>
<dbReference type="Proteomes" id="UP000808146">
    <property type="component" value="Unassembled WGS sequence"/>
</dbReference>
<keyword evidence="3" id="KW-0574">Periplasm</keyword>
<evidence type="ECO:0000256" key="4">
    <source>
        <dbReference type="ARBA" id="ARBA00022982"/>
    </source>
</evidence>
<dbReference type="PANTHER" id="PTHR36507:SF1">
    <property type="entry name" value="BLL1555 PROTEIN"/>
    <property type="match status" value="1"/>
</dbReference>
<feature type="binding site" evidence="5">
    <location>
        <position position="102"/>
    </location>
    <ligand>
        <name>Cu cation</name>
        <dbReference type="ChEBI" id="CHEBI:23378"/>
    </ligand>
</feature>
<feature type="domain" description="EfeO-type cupredoxin-like" evidence="7">
    <location>
        <begin position="21"/>
        <end position="108"/>
    </location>
</feature>
<organism evidence="8 9">
    <name type="scientific">Candidatus Dechloromonas phosphorivorans</name>
    <dbReference type="NCBI Taxonomy" id="2899244"/>
    <lineage>
        <taxon>Bacteria</taxon>
        <taxon>Pseudomonadati</taxon>
        <taxon>Pseudomonadota</taxon>
        <taxon>Betaproteobacteria</taxon>
        <taxon>Rhodocyclales</taxon>
        <taxon>Azonexaceae</taxon>
        <taxon>Dechloromonas</taxon>
    </lineage>
</organism>
<name>A0A9D7LMN1_9RHOO</name>
<dbReference type="AlphaFoldDB" id="A0A9D7LMN1"/>
<dbReference type="InterPro" id="IPR002386">
    <property type="entry name" value="Amicyanin/Pseudoazurin"/>
</dbReference>
<keyword evidence="5" id="KW-0186">Copper</keyword>
<evidence type="ECO:0000256" key="2">
    <source>
        <dbReference type="ARBA" id="ARBA00022448"/>
    </source>
</evidence>
<dbReference type="GO" id="GO:0005507">
    <property type="term" value="F:copper ion binding"/>
    <property type="evidence" value="ECO:0007669"/>
    <property type="project" value="InterPro"/>
</dbReference>
<keyword evidence="5" id="KW-0479">Metal-binding</keyword>
<dbReference type="PANTHER" id="PTHR36507">
    <property type="entry name" value="BLL1555 PROTEIN"/>
    <property type="match status" value="1"/>
</dbReference>
<evidence type="ECO:0000259" key="7">
    <source>
        <dbReference type="Pfam" id="PF13473"/>
    </source>
</evidence>
<dbReference type="InterPro" id="IPR008972">
    <property type="entry name" value="Cupredoxin"/>
</dbReference>
<feature type="signal peptide" evidence="6">
    <location>
        <begin position="1"/>
        <end position="24"/>
    </location>
</feature>
<reference evidence="8" key="1">
    <citation type="submission" date="2020-10" db="EMBL/GenBank/DDBJ databases">
        <title>Connecting structure to function with the recovery of over 1000 high-quality activated sludge metagenome-assembled genomes encoding full-length rRNA genes using long-read sequencing.</title>
        <authorList>
            <person name="Singleton C.M."/>
            <person name="Petriglieri F."/>
            <person name="Kristensen J.M."/>
            <person name="Kirkegaard R.H."/>
            <person name="Michaelsen T.Y."/>
            <person name="Andersen M.H."/>
            <person name="Karst S.M."/>
            <person name="Dueholm M.S."/>
            <person name="Nielsen P.H."/>
            <person name="Albertsen M."/>
        </authorList>
    </citation>
    <scope>NUCLEOTIDE SEQUENCE</scope>
    <source>
        <strain evidence="8">OdNE_18-Q3-R46-58_BAT3C.305</strain>
    </source>
</reference>
<protein>
    <submittedName>
        <fullName evidence="8">Cupredoxin domain-containing protein</fullName>
    </submittedName>
</protein>
<evidence type="ECO:0000313" key="8">
    <source>
        <dbReference type="EMBL" id="MBK8889139.1"/>
    </source>
</evidence>
<keyword evidence="4" id="KW-0249">Electron transport</keyword>
<accession>A0A9D7LMN1</accession>
<dbReference type="InterPro" id="IPR028096">
    <property type="entry name" value="EfeO_Cupredoxin"/>
</dbReference>